<protein>
    <submittedName>
        <fullName evidence="3">Flagellar biosynthesis protein FlgJ</fullName>
    </submittedName>
</protein>
<keyword evidence="3" id="KW-0966">Cell projection</keyword>
<evidence type="ECO:0000256" key="1">
    <source>
        <dbReference type="SAM" id="MobiDB-lite"/>
    </source>
</evidence>
<feature type="compositionally biased region" description="Polar residues" evidence="1">
    <location>
        <begin position="1"/>
        <end position="20"/>
    </location>
</feature>
<evidence type="ECO:0000259" key="2">
    <source>
        <dbReference type="Pfam" id="PF10135"/>
    </source>
</evidence>
<dbReference type="KEGG" id="amaq:GO499_15270"/>
<proteinExistence type="predicted"/>
<dbReference type="EMBL" id="CP046620">
    <property type="protein sequence ID" value="QHQ36438.1"/>
    <property type="molecule type" value="Genomic_DNA"/>
</dbReference>
<organism evidence="3 4">
    <name type="scientific">Algicella marina</name>
    <dbReference type="NCBI Taxonomy" id="2683284"/>
    <lineage>
        <taxon>Bacteria</taxon>
        <taxon>Pseudomonadati</taxon>
        <taxon>Pseudomonadota</taxon>
        <taxon>Alphaproteobacteria</taxon>
        <taxon>Rhodobacterales</taxon>
        <taxon>Paracoccaceae</taxon>
        <taxon>Algicella</taxon>
    </lineage>
</organism>
<accession>A0A6P1T125</accession>
<dbReference type="AlphaFoldDB" id="A0A6P1T125"/>
<dbReference type="Proteomes" id="UP000464495">
    <property type="component" value="Chromosome"/>
</dbReference>
<evidence type="ECO:0000313" key="3">
    <source>
        <dbReference type="EMBL" id="QHQ36438.1"/>
    </source>
</evidence>
<dbReference type="Pfam" id="PF10135">
    <property type="entry name" value="Rod-binding"/>
    <property type="match status" value="1"/>
</dbReference>
<name>A0A6P1T125_9RHOB</name>
<keyword evidence="4" id="KW-1185">Reference proteome</keyword>
<keyword evidence="3" id="KW-0282">Flagellum</keyword>
<feature type="region of interest" description="Disordered" evidence="1">
    <location>
        <begin position="1"/>
        <end position="30"/>
    </location>
</feature>
<reference evidence="3 4" key="1">
    <citation type="submission" date="2019-12" db="EMBL/GenBank/DDBJ databases">
        <title>Complete genome sequence of Algicella marina strain 9Alg 56(T) isolated from the red alga Tichocarpus crinitus.</title>
        <authorList>
            <person name="Kim S.-G."/>
            <person name="Nedashkovskaya O.I."/>
        </authorList>
    </citation>
    <scope>NUCLEOTIDE SEQUENCE [LARGE SCALE GENOMIC DNA]</scope>
    <source>
        <strain evidence="3 4">9Alg 56</strain>
    </source>
</reference>
<dbReference type="InterPro" id="IPR019301">
    <property type="entry name" value="Flagellar_prot_FlgJ_N"/>
</dbReference>
<keyword evidence="3" id="KW-0969">Cilium</keyword>
<gene>
    <name evidence="3" type="ORF">GO499_15270</name>
</gene>
<sequence>MEIAPQTTAVPPAGSSGTQPDRQEQLTNKAKEFEAAFLAEMLKAAGVGKPLQTFGGGAGEEAFSGFLVQEYANQVVATGGLGLAASIVNALSEDQV</sequence>
<feature type="compositionally biased region" description="Basic and acidic residues" evidence="1">
    <location>
        <begin position="21"/>
        <end position="30"/>
    </location>
</feature>
<evidence type="ECO:0000313" key="4">
    <source>
        <dbReference type="Proteomes" id="UP000464495"/>
    </source>
</evidence>
<dbReference type="RefSeq" id="WP_161862984.1">
    <property type="nucleotide sequence ID" value="NZ_CP046620.1"/>
</dbReference>
<feature type="domain" description="Flagellar protein FlgJ N-terminal" evidence="2">
    <location>
        <begin position="53"/>
        <end position="88"/>
    </location>
</feature>